<dbReference type="Proteomes" id="UP001333818">
    <property type="component" value="Unassembled WGS sequence"/>
</dbReference>
<feature type="region of interest" description="Disordered" evidence="1">
    <location>
        <begin position="44"/>
        <end position="69"/>
    </location>
</feature>
<comment type="caution">
    <text evidence="2">The sequence shown here is derived from an EMBL/GenBank/DDBJ whole genome shotgun (WGS) entry which is preliminary data.</text>
</comment>
<gene>
    <name evidence="2" type="ORF">V2H45_09485</name>
</gene>
<reference evidence="2" key="1">
    <citation type="submission" date="2024-01" db="EMBL/GenBank/DDBJ databases">
        <title>Bank of Algae and Cyanobacteria of the Azores (BACA) strain genomes.</title>
        <authorList>
            <person name="Luz R."/>
            <person name="Cordeiro R."/>
            <person name="Fonseca A."/>
            <person name="Goncalves V."/>
        </authorList>
    </citation>
    <scope>NUCLEOTIDE SEQUENCE</scope>
    <source>
        <strain evidence="2">BACA0141</strain>
    </source>
</reference>
<protein>
    <submittedName>
        <fullName evidence="2">Uncharacterized protein</fullName>
    </submittedName>
</protein>
<organism evidence="2 3">
    <name type="scientific">Tumidithrix elongata BACA0141</name>
    <dbReference type="NCBI Taxonomy" id="2716417"/>
    <lineage>
        <taxon>Bacteria</taxon>
        <taxon>Bacillati</taxon>
        <taxon>Cyanobacteriota</taxon>
        <taxon>Cyanophyceae</taxon>
        <taxon>Pseudanabaenales</taxon>
        <taxon>Pseudanabaenaceae</taxon>
        <taxon>Tumidithrix</taxon>
        <taxon>Tumidithrix elongata</taxon>
    </lineage>
</organism>
<name>A0AAW9Q2X6_9CYAN</name>
<keyword evidence="3" id="KW-1185">Reference proteome</keyword>
<dbReference type="RefSeq" id="WP_330483405.1">
    <property type="nucleotide sequence ID" value="NZ_JAZBJZ010000030.1"/>
</dbReference>
<proteinExistence type="predicted"/>
<feature type="compositionally biased region" description="Basic and acidic residues" evidence="1">
    <location>
        <begin position="60"/>
        <end position="69"/>
    </location>
</feature>
<dbReference type="EMBL" id="JAZBJZ010000030">
    <property type="protein sequence ID" value="MEE3716976.1"/>
    <property type="molecule type" value="Genomic_DNA"/>
</dbReference>
<evidence type="ECO:0000256" key="1">
    <source>
        <dbReference type="SAM" id="MobiDB-lite"/>
    </source>
</evidence>
<evidence type="ECO:0000313" key="2">
    <source>
        <dbReference type="EMBL" id="MEE3716976.1"/>
    </source>
</evidence>
<sequence>MARRYIQLNLLDLCHEEILPGRSNRSTKEPVRDRIVELLSPDLMPPSVAHAENGGSLKRKGNDSEQVRERPDEGLILTLEWCADASRGQMPADCFHVGDRVRILKHQFVQDKVGTIQKIELFHEALMLATIDFGLGENLWAISIRYLEPIEHETS</sequence>
<accession>A0AAW9Q2X6</accession>
<evidence type="ECO:0000313" key="3">
    <source>
        <dbReference type="Proteomes" id="UP001333818"/>
    </source>
</evidence>
<dbReference type="AlphaFoldDB" id="A0AAW9Q2X6"/>